<dbReference type="SMART" id="SM00850">
    <property type="entry name" value="LytTR"/>
    <property type="match status" value="1"/>
</dbReference>
<dbReference type="Gene3D" id="2.40.50.1020">
    <property type="entry name" value="LytTr DNA-binding domain"/>
    <property type="match status" value="1"/>
</dbReference>
<dbReference type="InterPro" id="IPR007492">
    <property type="entry name" value="LytTR_DNA-bd_dom"/>
</dbReference>
<feature type="transmembrane region" description="Helical" evidence="1">
    <location>
        <begin position="84"/>
        <end position="106"/>
    </location>
</feature>
<dbReference type="EMBL" id="JBHRYQ010000001">
    <property type="protein sequence ID" value="MFC3812755.1"/>
    <property type="molecule type" value="Genomic_DNA"/>
</dbReference>
<protein>
    <submittedName>
        <fullName evidence="3">LytR/AlgR family response regulator transcription factor</fullName>
    </submittedName>
</protein>
<dbReference type="Pfam" id="PF04397">
    <property type="entry name" value="LytTR"/>
    <property type="match status" value="1"/>
</dbReference>
<name>A0ABV7Z2N6_9BACT</name>
<keyword evidence="1" id="KW-0812">Transmembrane</keyword>
<accession>A0ABV7Z2N6</accession>
<dbReference type="PROSITE" id="PS50930">
    <property type="entry name" value="HTH_LYTTR"/>
    <property type="match status" value="1"/>
</dbReference>
<feature type="domain" description="HTH LytTR-type" evidence="2">
    <location>
        <begin position="145"/>
        <end position="237"/>
    </location>
</feature>
<keyword evidence="1" id="KW-0472">Membrane</keyword>
<comment type="caution">
    <text evidence="3">The sequence shown here is derived from an EMBL/GenBank/DDBJ whole genome shotgun (WGS) entry which is preliminary data.</text>
</comment>
<dbReference type="PANTHER" id="PTHR37299">
    <property type="entry name" value="TRANSCRIPTIONAL REGULATOR-RELATED"/>
    <property type="match status" value="1"/>
</dbReference>
<gene>
    <name evidence="3" type="ORF">ACFOOI_18980</name>
</gene>
<organism evidence="3 4">
    <name type="scientific">Lacihabitans lacunae</name>
    <dbReference type="NCBI Taxonomy" id="1028214"/>
    <lineage>
        <taxon>Bacteria</taxon>
        <taxon>Pseudomonadati</taxon>
        <taxon>Bacteroidota</taxon>
        <taxon>Cytophagia</taxon>
        <taxon>Cytophagales</taxon>
        <taxon>Leadbetterellaceae</taxon>
        <taxon>Lacihabitans</taxon>
    </lineage>
</organism>
<keyword evidence="1" id="KW-1133">Transmembrane helix</keyword>
<evidence type="ECO:0000256" key="1">
    <source>
        <dbReference type="SAM" id="Phobius"/>
    </source>
</evidence>
<keyword evidence="4" id="KW-1185">Reference proteome</keyword>
<sequence length="237" mass="27607">MAEWQDPNKNLKILGFGAVTTFCTFASRVIFPALFPRFFEEKNWVVWKEILNVLFLLLCISICNMLYGSLILKWNLSLNNLLLSFWYVLVMAFFPVVFWVLADYIYKLKKYSKPVVIHEKVDVESDESLVLVAENGKDFLELKNKELLYIESADNYCTIFYLVEKEIKKFLLRSSLTRLEGQIKDQNILRTHRSYIANLSHTESVSGNAQGYFLHLKQNGIVVPVARKYSVIVENLK</sequence>
<dbReference type="Proteomes" id="UP001595616">
    <property type="component" value="Unassembled WGS sequence"/>
</dbReference>
<dbReference type="InterPro" id="IPR046947">
    <property type="entry name" value="LytR-like"/>
</dbReference>
<proteinExistence type="predicted"/>
<dbReference type="PANTHER" id="PTHR37299:SF1">
    <property type="entry name" value="STAGE 0 SPORULATION PROTEIN A HOMOLOG"/>
    <property type="match status" value="1"/>
</dbReference>
<dbReference type="RefSeq" id="WP_379839655.1">
    <property type="nucleotide sequence ID" value="NZ_JBHRYQ010000001.1"/>
</dbReference>
<feature type="transmembrane region" description="Helical" evidence="1">
    <location>
        <begin position="13"/>
        <end position="38"/>
    </location>
</feature>
<evidence type="ECO:0000313" key="3">
    <source>
        <dbReference type="EMBL" id="MFC3812755.1"/>
    </source>
</evidence>
<reference evidence="4" key="1">
    <citation type="journal article" date="2019" name="Int. J. Syst. Evol. Microbiol.">
        <title>The Global Catalogue of Microorganisms (GCM) 10K type strain sequencing project: providing services to taxonomists for standard genome sequencing and annotation.</title>
        <authorList>
            <consortium name="The Broad Institute Genomics Platform"/>
            <consortium name="The Broad Institute Genome Sequencing Center for Infectious Disease"/>
            <person name="Wu L."/>
            <person name="Ma J."/>
        </authorList>
    </citation>
    <scope>NUCLEOTIDE SEQUENCE [LARGE SCALE GENOMIC DNA]</scope>
    <source>
        <strain evidence="4">CECT 7956</strain>
    </source>
</reference>
<evidence type="ECO:0000259" key="2">
    <source>
        <dbReference type="PROSITE" id="PS50930"/>
    </source>
</evidence>
<evidence type="ECO:0000313" key="4">
    <source>
        <dbReference type="Proteomes" id="UP001595616"/>
    </source>
</evidence>
<feature type="transmembrane region" description="Helical" evidence="1">
    <location>
        <begin position="50"/>
        <end position="72"/>
    </location>
</feature>